<dbReference type="Gene3D" id="2.40.270.10">
    <property type="entry name" value="DNA-directed RNA polymerase, subunit 2, domain 6"/>
    <property type="match status" value="1"/>
</dbReference>
<dbReference type="InterPro" id="IPR011032">
    <property type="entry name" value="GroES-like_sf"/>
</dbReference>
<dbReference type="GeneID" id="54463031"/>
<dbReference type="InterPro" id="IPR013154">
    <property type="entry name" value="ADH-like_N"/>
</dbReference>
<reference evidence="18" key="2">
    <citation type="submission" date="2020-04" db="EMBL/GenBank/DDBJ databases">
        <authorList>
            <consortium name="NCBI Genome Project"/>
        </authorList>
    </citation>
    <scope>NUCLEOTIDE SEQUENCE</scope>
    <source>
        <strain evidence="18">CBS 304.34</strain>
    </source>
</reference>
<dbReference type="FunFam" id="3.90.1110.10:FF:000013">
    <property type="entry name" value="DNA-directed RNA polymerase subunit beta"/>
    <property type="match status" value="1"/>
</dbReference>
<dbReference type="PROSITE" id="PS01166">
    <property type="entry name" value="RNA_POL_BETA"/>
    <property type="match status" value="1"/>
</dbReference>
<dbReference type="GO" id="GO:0016491">
    <property type="term" value="F:oxidoreductase activity"/>
    <property type="evidence" value="ECO:0007669"/>
    <property type="project" value="InterPro"/>
</dbReference>
<evidence type="ECO:0000313" key="17">
    <source>
        <dbReference type="Proteomes" id="UP000504636"/>
    </source>
</evidence>
<dbReference type="Proteomes" id="UP000504636">
    <property type="component" value="Unplaced"/>
</dbReference>
<dbReference type="Pfam" id="PF04566">
    <property type="entry name" value="RNA_pol_Rpb2_4"/>
    <property type="match status" value="1"/>
</dbReference>
<accession>A0A6A6YHY0</accession>
<dbReference type="Pfam" id="PF04563">
    <property type="entry name" value="RNA_pol_Rpb2_1"/>
    <property type="match status" value="1"/>
</dbReference>
<dbReference type="InterPro" id="IPR014724">
    <property type="entry name" value="RNA_pol_RPB2_OB-fold"/>
</dbReference>
<sequence length="1650" mass="184416">MRAIQVTEYVKGPEELKISTLPGPVPKPNEYVIAIHAAATNFFDLLQIRGKYQNQPPFPWISGSEFSGVVIKAPSSLPGGRTPKFKVGDKVFGASQGGYATQVAAPEDRLRPMPKGWSFFDAAGVFVTGPTSYAGLVTRAGIKKGQSYRFRSMRSITNRLSGDWVLVHAAAGGVGLAAVQIAKAFGATVIATAGSQHKLDVARSFGADHAIDYRQSDWPEKVKKLTPKGRGVDIVYDPVGLIAQSMKCIAWNGRLLVIGFAAGDIEKMATNRILLKNVSVVGLHWGAYSINEPEAIEKVWEGLYELMESGKYKGTCFTDKEYVGLESVPAALQALGGRESWGKVVVKIPQEGQSDFARPPLAAQRRAPRAVLEADCLTRTARSLPNAIANMAYDANGYEDDEYLGEEEDSDVITAEDCWTVISSFFEQKGLVSQQLDSYDEFTRNTIQDIVKENGHVILDQNAPYSEDDDPIIKRRYEIHFGKVSLARPTHTEGDGVTMPMTPHEARLRNLTYSGALMANIQHKKMVARERPIAANPSGDDMDVDNNASGGTELYWEEEDPSDQPLDLDDDANRVFIGKLPVMLRSEMCHLRSQSDEKLYQEKECPYDQGGYFIINGSEKVLIAQERSAANIVQVFRKKQGPIPWTAEIRSAVEKGSRLISTFNIKWAENSMIVKRQPGPYAYATLPYIKAEVPISVVFRALGVVSDEEILNHIVYDRNDTQMLELLKPSIEEGAMIQDRETALDWIAKRGASTGTRDKRLKYARDIMQREFLPHISQKEGQDTRKAFFLGYMIHRLLQCVLGRRDEDDRDHFGKKRLDLAGPLIANLFRQLFLRLTKDIYKYLQKCVEHGQEFSIALAVKASIITNGLKYSLATGNWGDQKKAASSKAGVSQVLNRYTYASTLSHLRRTNTPVGRDGKLAKPRQLHNTHWGLVCPAETPEGQACGLVKNLSLMCYVSVGSESTPITDFMTQRNMELLEEYDPTVNPNATKIFVNGVWVGVHTQPSQLVNVVQELRRSGVLSYEMSLVRDIRDREFKIFTDAGRVMRPLFVVENSPRKPNRGMLVLNKSHVEKLHDDKLVDTRGMSDEEKAEVTFGWRGLLHSGVVEYLDAEEEEAAMIIMTPEDLDEHRQASQGIFEGDDDGADGFRRIKPKPNAMVKTYTHCEIHPSMILGICASIIPFPDHNQSPRNTYQSAMGKQAMGVAITNYALRMETMMNVLYYPQKPLATTRSMEYLRFRELPAGQNAIVAIACYSGYNQEDSVIMNQSSIDRGLFRSLFYRSYTEQEKRIGVNVLEQFEKPTRSDTLRMKGGTYDKLDDDGVVAPGVRVSGDDVIIGKTAPIPPDANELGQKTVMHTKRDVSTPLRHTENGIIDQVLFTTNTEGLRFVKVRTRTTKIPQIGDKFASRHGQKGTIGITYRQEDMPFTREGLTPDIIINPHAIPSRMTIAHLIECLLSKVGSLRGAEGDATPFTDVTVQSVSDILRKHGYHSRGFEVMYQGHTGKKMVAQVFLGPTYYQRLRHMVDDKIHARARGPLQILTRQPVEGRARDGGLRFGEMERDCMISHGAAAFLKERLFEVSDAYRVHICDICGLMSPIAQIKKGQYECRPCHNKTKISQVQIPYAAKLLFQELASMNIAARMFTTRTGISVRD</sequence>
<evidence type="ECO:0000256" key="8">
    <source>
        <dbReference type="ARBA" id="ARBA00022771"/>
    </source>
</evidence>
<dbReference type="RefSeq" id="XP_033575344.1">
    <property type="nucleotide sequence ID" value="XM_033722138.1"/>
</dbReference>
<keyword evidence="11 13" id="KW-0804">Transcription</keyword>
<keyword evidence="17" id="KW-1185">Reference proteome</keyword>
<dbReference type="Gene3D" id="3.90.1070.20">
    <property type="match status" value="1"/>
</dbReference>
<evidence type="ECO:0000256" key="13">
    <source>
        <dbReference type="RuleBase" id="RU363031"/>
    </source>
</evidence>
<keyword evidence="5 13" id="KW-0808">Transferase</keyword>
<keyword evidence="8" id="KW-0863">Zinc-finger</keyword>
<dbReference type="EC" id="2.7.7.6" evidence="13"/>
<reference evidence="16 18" key="1">
    <citation type="journal article" date="2020" name="Stud. Mycol.">
        <title>101 Dothideomycetes genomes: a test case for predicting lifestyles and emergence of pathogens.</title>
        <authorList>
            <person name="Haridas S."/>
            <person name="Albert R."/>
            <person name="Binder M."/>
            <person name="Bloem J."/>
            <person name="Labutti K."/>
            <person name="Salamov A."/>
            <person name="Andreopoulos B."/>
            <person name="Baker S."/>
            <person name="Barry K."/>
            <person name="Bills G."/>
            <person name="Bluhm B."/>
            <person name="Cannon C."/>
            <person name="Castanera R."/>
            <person name="Culley D."/>
            <person name="Daum C."/>
            <person name="Ezra D."/>
            <person name="Gonzalez J."/>
            <person name="Henrissat B."/>
            <person name="Kuo A."/>
            <person name="Liang C."/>
            <person name="Lipzen A."/>
            <person name="Lutzoni F."/>
            <person name="Magnuson J."/>
            <person name="Mondo S."/>
            <person name="Nolan M."/>
            <person name="Ohm R."/>
            <person name="Pangilinan J."/>
            <person name="Park H.-J."/>
            <person name="Ramirez L."/>
            <person name="Alfaro M."/>
            <person name="Sun H."/>
            <person name="Tritt A."/>
            <person name="Yoshinaga Y."/>
            <person name="Zwiers L.-H."/>
            <person name="Turgeon B."/>
            <person name="Goodwin S."/>
            <person name="Spatafora J."/>
            <person name="Crous P."/>
            <person name="Grigoriev I."/>
        </authorList>
    </citation>
    <scope>NUCLEOTIDE SEQUENCE</scope>
    <source>
        <strain evidence="16 18">CBS 304.34</strain>
    </source>
</reference>
<dbReference type="InterPro" id="IPR007644">
    <property type="entry name" value="RNA_pol_bsu_protrusion"/>
</dbReference>
<dbReference type="FunFam" id="2.40.270.10:FF:000006">
    <property type="entry name" value="DNA-directed RNA polymerase subunit beta"/>
    <property type="match status" value="1"/>
</dbReference>
<keyword evidence="6 13" id="KW-0548">Nucleotidyltransferase</keyword>
<dbReference type="FunFam" id="3.90.1800.10:FF:000002">
    <property type="entry name" value="DNA-directed RNA polymerase subunit beta"/>
    <property type="match status" value="1"/>
</dbReference>
<evidence type="ECO:0000313" key="16">
    <source>
        <dbReference type="EMBL" id="KAF2808380.1"/>
    </source>
</evidence>
<dbReference type="Gene3D" id="2.40.50.150">
    <property type="match status" value="1"/>
</dbReference>
<dbReference type="CDD" id="cd00653">
    <property type="entry name" value="RNA_pol_B_RPB2"/>
    <property type="match status" value="1"/>
</dbReference>
<evidence type="ECO:0000256" key="10">
    <source>
        <dbReference type="ARBA" id="ARBA00022842"/>
    </source>
</evidence>
<dbReference type="CDD" id="cd08241">
    <property type="entry name" value="QOR1"/>
    <property type="match status" value="1"/>
</dbReference>
<dbReference type="InterPro" id="IPR015712">
    <property type="entry name" value="DNA-dir_RNA_pol_su2"/>
</dbReference>
<protein>
    <recommendedName>
        <fullName evidence="13">DNA-directed RNA polymerase subunit beta</fullName>
        <ecNumber evidence="13">2.7.7.6</ecNumber>
    </recommendedName>
</protein>
<proteinExistence type="inferred from homology"/>
<dbReference type="Gene3D" id="3.90.1800.10">
    <property type="entry name" value="RNA polymerase alpha subunit dimerisation domain"/>
    <property type="match status" value="1"/>
</dbReference>
<dbReference type="Pfam" id="PF00562">
    <property type="entry name" value="RNA_pol_Rpb2_6"/>
    <property type="match status" value="1"/>
</dbReference>
<keyword evidence="9" id="KW-0862">Zinc</keyword>
<evidence type="ECO:0000256" key="11">
    <source>
        <dbReference type="ARBA" id="ARBA00023163"/>
    </source>
</evidence>
<dbReference type="InterPro" id="IPR037033">
    <property type="entry name" value="DNA-dir_RNAP_su2_hyb_sf"/>
</dbReference>
<comment type="catalytic activity">
    <reaction evidence="13">
        <text>RNA(n) + a ribonucleoside 5'-triphosphate = RNA(n+1) + diphosphate</text>
        <dbReference type="Rhea" id="RHEA:21248"/>
        <dbReference type="Rhea" id="RHEA-COMP:14527"/>
        <dbReference type="Rhea" id="RHEA-COMP:17342"/>
        <dbReference type="ChEBI" id="CHEBI:33019"/>
        <dbReference type="ChEBI" id="CHEBI:61557"/>
        <dbReference type="ChEBI" id="CHEBI:140395"/>
        <dbReference type="EC" id="2.7.7.6"/>
    </reaction>
</comment>
<keyword evidence="10" id="KW-0460">Magnesium</keyword>
<evidence type="ECO:0000256" key="9">
    <source>
        <dbReference type="ARBA" id="ARBA00022833"/>
    </source>
</evidence>
<name>A0A6A6YHY0_9PEZI</name>
<dbReference type="GO" id="GO:0032549">
    <property type="term" value="F:ribonucleoside binding"/>
    <property type="evidence" value="ECO:0007669"/>
    <property type="project" value="InterPro"/>
</dbReference>
<keyword evidence="12" id="KW-0539">Nucleus</keyword>
<dbReference type="InterPro" id="IPR007120">
    <property type="entry name" value="DNA-dir_RNAP_su2_dom"/>
</dbReference>
<dbReference type="Pfam" id="PF00107">
    <property type="entry name" value="ADH_zinc_N"/>
    <property type="match status" value="1"/>
</dbReference>
<dbReference type="GO" id="GO:0003899">
    <property type="term" value="F:DNA-directed RNA polymerase activity"/>
    <property type="evidence" value="ECO:0007669"/>
    <property type="project" value="UniProtKB-EC"/>
</dbReference>
<feature type="compositionally biased region" description="Acidic residues" evidence="14">
    <location>
        <begin position="555"/>
        <end position="570"/>
    </location>
</feature>
<comment type="subcellular location">
    <subcellularLocation>
        <location evidence="1">Nucleus</location>
    </subcellularLocation>
</comment>
<dbReference type="SUPFAM" id="SSF64484">
    <property type="entry name" value="beta and beta-prime subunits of DNA dependent RNA-polymerase"/>
    <property type="match status" value="1"/>
</dbReference>
<dbReference type="Pfam" id="PF04565">
    <property type="entry name" value="RNA_pol_Rpb2_3"/>
    <property type="match status" value="1"/>
</dbReference>
<evidence type="ECO:0000256" key="7">
    <source>
        <dbReference type="ARBA" id="ARBA00022723"/>
    </source>
</evidence>
<evidence type="ECO:0000256" key="3">
    <source>
        <dbReference type="ARBA" id="ARBA00011730"/>
    </source>
</evidence>
<dbReference type="Gene3D" id="3.90.180.10">
    <property type="entry name" value="Medium-chain alcohol dehydrogenases, catalytic domain"/>
    <property type="match status" value="1"/>
</dbReference>
<dbReference type="OrthoDB" id="10248617at2759"/>
<gene>
    <name evidence="16 18" type="ORF">BDZ99DRAFT_477898</name>
</gene>
<dbReference type="InterPro" id="IPR007646">
    <property type="entry name" value="RNA_pol_Rpb2_4"/>
</dbReference>
<dbReference type="InterPro" id="IPR007641">
    <property type="entry name" value="RNA_pol_Rpb2_7"/>
</dbReference>
<feature type="domain" description="Enoyl reductase (ER)" evidence="15">
    <location>
        <begin position="12"/>
        <end position="346"/>
    </location>
</feature>
<keyword evidence="7" id="KW-0479">Metal-binding</keyword>
<dbReference type="GO" id="GO:0000428">
    <property type="term" value="C:DNA-directed RNA polymerase complex"/>
    <property type="evidence" value="ECO:0007669"/>
    <property type="project" value="UniProtKB-KW"/>
</dbReference>
<dbReference type="EMBL" id="MU003703">
    <property type="protein sequence ID" value="KAF2808380.1"/>
    <property type="molecule type" value="Genomic_DNA"/>
</dbReference>
<dbReference type="Pfam" id="PF04567">
    <property type="entry name" value="RNA_pol_Rpb2_5"/>
    <property type="match status" value="1"/>
</dbReference>
<dbReference type="InterPro" id="IPR036291">
    <property type="entry name" value="NAD(P)-bd_dom_sf"/>
</dbReference>
<dbReference type="GO" id="GO:0005634">
    <property type="term" value="C:nucleus"/>
    <property type="evidence" value="ECO:0007669"/>
    <property type="project" value="UniProtKB-SubCell"/>
</dbReference>
<evidence type="ECO:0000256" key="6">
    <source>
        <dbReference type="ARBA" id="ARBA00022695"/>
    </source>
</evidence>
<organism evidence="16">
    <name type="scientific">Mytilinidion resinicola</name>
    <dbReference type="NCBI Taxonomy" id="574789"/>
    <lineage>
        <taxon>Eukaryota</taxon>
        <taxon>Fungi</taxon>
        <taxon>Dikarya</taxon>
        <taxon>Ascomycota</taxon>
        <taxon>Pezizomycotina</taxon>
        <taxon>Dothideomycetes</taxon>
        <taxon>Pleosporomycetidae</taxon>
        <taxon>Mytilinidiales</taxon>
        <taxon>Mytilinidiaceae</taxon>
        <taxon>Mytilinidion</taxon>
    </lineage>
</organism>
<comment type="subunit">
    <text evidence="3">Component of the RNA polymerase II (Pol II) complex consisting of 12 subunits.</text>
</comment>
<dbReference type="InterPro" id="IPR002364">
    <property type="entry name" value="Quin_OxRdtase/zeta-crystal_CS"/>
</dbReference>
<dbReference type="FunFam" id="3.90.1070.20:FF:000002">
    <property type="entry name" value="DNA-directed RNA polymerase subunit beta"/>
    <property type="match status" value="1"/>
</dbReference>
<evidence type="ECO:0000256" key="12">
    <source>
        <dbReference type="ARBA" id="ARBA00023242"/>
    </source>
</evidence>
<dbReference type="SMART" id="SM00829">
    <property type="entry name" value="PKS_ER"/>
    <property type="match status" value="1"/>
</dbReference>
<dbReference type="InterPro" id="IPR037034">
    <property type="entry name" value="RNA_pol_Rpb2_2_sf"/>
</dbReference>
<evidence type="ECO:0000256" key="5">
    <source>
        <dbReference type="ARBA" id="ARBA00022679"/>
    </source>
</evidence>
<dbReference type="GO" id="GO:0006351">
    <property type="term" value="P:DNA-templated transcription"/>
    <property type="evidence" value="ECO:0007669"/>
    <property type="project" value="InterPro"/>
</dbReference>
<comment type="similarity">
    <text evidence="2 13">Belongs to the RNA polymerase beta chain family.</text>
</comment>
<evidence type="ECO:0000256" key="2">
    <source>
        <dbReference type="ARBA" id="ARBA00006835"/>
    </source>
</evidence>
<dbReference type="Gene3D" id="3.90.1100.10">
    <property type="match status" value="1"/>
</dbReference>
<feature type="region of interest" description="Disordered" evidence="14">
    <location>
        <begin position="534"/>
        <end position="570"/>
    </location>
</feature>
<dbReference type="FunFam" id="3.90.1100.10:FF:000005">
    <property type="entry name" value="DNA-directed RNA polymerase subunit beta"/>
    <property type="match status" value="1"/>
</dbReference>
<keyword evidence="4 13" id="KW-0240">DNA-directed RNA polymerase</keyword>
<dbReference type="SUPFAM" id="SSF50129">
    <property type="entry name" value="GroES-like"/>
    <property type="match status" value="1"/>
</dbReference>
<dbReference type="Pfam" id="PF04561">
    <property type="entry name" value="RNA_pol_Rpb2_2"/>
    <property type="match status" value="1"/>
</dbReference>
<dbReference type="InterPro" id="IPR007121">
    <property type="entry name" value="RNA_pol_bsu_CS"/>
</dbReference>
<dbReference type="GO" id="GO:0003677">
    <property type="term" value="F:DNA binding"/>
    <property type="evidence" value="ECO:0007669"/>
    <property type="project" value="InterPro"/>
</dbReference>
<dbReference type="Gene3D" id="3.40.50.720">
    <property type="entry name" value="NAD(P)-binding Rossmann-like Domain"/>
    <property type="match status" value="1"/>
</dbReference>
<dbReference type="InterPro" id="IPR020843">
    <property type="entry name" value="ER"/>
</dbReference>
<evidence type="ECO:0000313" key="18">
    <source>
        <dbReference type="RefSeq" id="XP_033575344.1"/>
    </source>
</evidence>
<dbReference type="InterPro" id="IPR013149">
    <property type="entry name" value="ADH-like_C"/>
</dbReference>
<dbReference type="GO" id="GO:0008270">
    <property type="term" value="F:zinc ion binding"/>
    <property type="evidence" value="ECO:0007669"/>
    <property type="project" value="UniProtKB-KW"/>
</dbReference>
<evidence type="ECO:0000259" key="15">
    <source>
        <dbReference type="SMART" id="SM00829"/>
    </source>
</evidence>
<dbReference type="PANTHER" id="PTHR20856">
    <property type="entry name" value="DNA-DIRECTED RNA POLYMERASE I SUBUNIT 2"/>
    <property type="match status" value="1"/>
</dbReference>
<evidence type="ECO:0000256" key="14">
    <source>
        <dbReference type="SAM" id="MobiDB-lite"/>
    </source>
</evidence>
<dbReference type="Pfam" id="PF04560">
    <property type="entry name" value="RNA_pol_Rpb2_7"/>
    <property type="match status" value="1"/>
</dbReference>
<dbReference type="InterPro" id="IPR007645">
    <property type="entry name" value="RNA_pol_Rpb2_3"/>
</dbReference>
<dbReference type="Gene3D" id="3.90.1110.10">
    <property type="entry name" value="RNA polymerase Rpb2, domain 2"/>
    <property type="match status" value="1"/>
</dbReference>
<reference evidence="18" key="3">
    <citation type="submission" date="2025-04" db="UniProtKB">
        <authorList>
            <consortium name="RefSeq"/>
        </authorList>
    </citation>
    <scope>IDENTIFICATION</scope>
    <source>
        <strain evidence="18">CBS 304.34</strain>
    </source>
</reference>
<dbReference type="Pfam" id="PF08240">
    <property type="entry name" value="ADH_N"/>
    <property type="match status" value="1"/>
</dbReference>
<dbReference type="FunFam" id="2.40.50.150:FF:000002">
    <property type="entry name" value="DNA-directed RNA polymerase subunit beta"/>
    <property type="match status" value="1"/>
</dbReference>
<comment type="function">
    <text evidence="13">DNA-dependent RNA polymerase catalyzes the transcription of DNA into RNA using the four ribonucleoside triphosphates as substrates.</text>
</comment>
<evidence type="ECO:0000256" key="1">
    <source>
        <dbReference type="ARBA" id="ARBA00004123"/>
    </source>
</evidence>
<evidence type="ECO:0000256" key="4">
    <source>
        <dbReference type="ARBA" id="ARBA00022478"/>
    </source>
</evidence>
<dbReference type="SUPFAM" id="SSF51735">
    <property type="entry name" value="NAD(P)-binding Rossmann-fold domains"/>
    <property type="match status" value="1"/>
</dbReference>
<dbReference type="InterPro" id="IPR007642">
    <property type="entry name" value="RNA_pol_Rpb2_2"/>
</dbReference>
<dbReference type="InterPro" id="IPR007647">
    <property type="entry name" value="RNA_pol_Rpb2_5"/>
</dbReference>
<dbReference type="PROSITE" id="PS01162">
    <property type="entry name" value="QOR_ZETA_CRYSTAL"/>
    <property type="match status" value="1"/>
</dbReference>